<dbReference type="EMBL" id="BBMR01000005">
    <property type="protein sequence ID" value="GAL20043.1"/>
    <property type="molecule type" value="Genomic_DNA"/>
</dbReference>
<comment type="caution">
    <text evidence="1">The sequence shown here is derived from an EMBL/GenBank/DDBJ whole genome shotgun (WGS) entry which is preliminary data.</text>
</comment>
<dbReference type="Proteomes" id="UP000029228">
    <property type="component" value="Unassembled WGS sequence"/>
</dbReference>
<protein>
    <submittedName>
        <fullName evidence="1">Uncharacterized protein</fullName>
    </submittedName>
</protein>
<gene>
    <name evidence="1" type="ORF">JCM19235_4243</name>
</gene>
<reference evidence="1 2" key="1">
    <citation type="submission" date="2014-09" db="EMBL/GenBank/DDBJ databases">
        <title>Vibrio maritimus JCM 19235. (C45) whole genome shotgun sequence.</title>
        <authorList>
            <person name="Sawabe T."/>
            <person name="Meirelles P."/>
            <person name="Nakanishi M."/>
            <person name="Sayaka M."/>
            <person name="Hattori M."/>
            <person name="Ohkuma M."/>
        </authorList>
    </citation>
    <scope>NUCLEOTIDE SEQUENCE [LARGE SCALE GENOMIC DNA]</scope>
    <source>
        <strain evidence="2">JCM19235</strain>
    </source>
</reference>
<dbReference type="STRING" id="990268.JCM19235_4243"/>
<proteinExistence type="predicted"/>
<dbReference type="AlphaFoldDB" id="A0A090RZU5"/>
<keyword evidence="2" id="KW-1185">Reference proteome</keyword>
<organism evidence="1 2">
    <name type="scientific">Vibrio maritimus</name>
    <dbReference type="NCBI Taxonomy" id="990268"/>
    <lineage>
        <taxon>Bacteria</taxon>
        <taxon>Pseudomonadati</taxon>
        <taxon>Pseudomonadota</taxon>
        <taxon>Gammaproteobacteria</taxon>
        <taxon>Vibrionales</taxon>
        <taxon>Vibrionaceae</taxon>
        <taxon>Vibrio</taxon>
    </lineage>
</organism>
<name>A0A090RZU5_9VIBR</name>
<accession>A0A090RZU5</accession>
<evidence type="ECO:0000313" key="2">
    <source>
        <dbReference type="Proteomes" id="UP000029228"/>
    </source>
</evidence>
<evidence type="ECO:0000313" key="1">
    <source>
        <dbReference type="EMBL" id="GAL20043.1"/>
    </source>
</evidence>
<sequence length="37" mass="4303">MFYDSEINDSLQVNEGLKTNFDRILKVICNVIAHAKY</sequence>